<keyword evidence="1" id="KW-0472">Membrane</keyword>
<keyword evidence="4" id="KW-1185">Reference proteome</keyword>
<dbReference type="Proteomes" id="UP000007350">
    <property type="component" value="Unassembled WGS sequence"/>
</dbReference>
<reference evidence="3 4" key="1">
    <citation type="journal article" date="2012" name="BMC Genomics">
        <title>Comparative genomic analysis of human infective Trypanosoma cruzi lineages with the bat-restricted subspecies T. cruzi marinkellei.</title>
        <authorList>
            <person name="Franzen O."/>
            <person name="Talavera-Lopez C."/>
            <person name="Ochaya S."/>
            <person name="Butler C.E."/>
            <person name="Messenger L.A."/>
            <person name="Lewis M.D."/>
            <person name="Llewellyn M.S."/>
            <person name="Marinkelle C.J."/>
            <person name="Tyler K.M."/>
            <person name="Miles M.A."/>
            <person name="Andersson B."/>
        </authorList>
    </citation>
    <scope>NUCLEOTIDE SEQUENCE [LARGE SCALE GENOMIC DNA]</scope>
    <source>
        <strain evidence="3 4">B7</strain>
    </source>
</reference>
<dbReference type="AlphaFoldDB" id="K2N240"/>
<accession>K2N240</accession>
<keyword evidence="2" id="KW-0732">Signal</keyword>
<evidence type="ECO:0000256" key="2">
    <source>
        <dbReference type="SAM" id="SignalP"/>
    </source>
</evidence>
<dbReference type="OrthoDB" id="278477at2759"/>
<feature type="chain" id="PRO_5003865001" evidence="2">
    <location>
        <begin position="25"/>
        <end position="688"/>
    </location>
</feature>
<comment type="caution">
    <text evidence="3">The sequence shown here is derived from an EMBL/GenBank/DDBJ whole genome shotgun (WGS) entry which is preliminary data.</text>
</comment>
<evidence type="ECO:0000313" key="3">
    <source>
        <dbReference type="EMBL" id="EKF33575.1"/>
    </source>
</evidence>
<evidence type="ECO:0000313" key="4">
    <source>
        <dbReference type="Proteomes" id="UP000007350"/>
    </source>
</evidence>
<organism evidence="3 4">
    <name type="scientific">Trypanosoma cruzi marinkellei</name>
    <dbReference type="NCBI Taxonomy" id="85056"/>
    <lineage>
        <taxon>Eukaryota</taxon>
        <taxon>Discoba</taxon>
        <taxon>Euglenozoa</taxon>
        <taxon>Kinetoplastea</taxon>
        <taxon>Metakinetoplastina</taxon>
        <taxon>Trypanosomatida</taxon>
        <taxon>Trypanosomatidae</taxon>
        <taxon>Trypanosoma</taxon>
        <taxon>Schizotrypanum</taxon>
    </lineage>
</organism>
<dbReference type="EMBL" id="AHKC01009131">
    <property type="protein sequence ID" value="EKF33575.1"/>
    <property type="molecule type" value="Genomic_DNA"/>
</dbReference>
<feature type="transmembrane region" description="Helical" evidence="1">
    <location>
        <begin position="634"/>
        <end position="654"/>
    </location>
</feature>
<protein>
    <submittedName>
        <fullName evidence="3">Glycosylphosphatidylinositol (GPI) anchor, putative</fullName>
    </submittedName>
</protein>
<name>K2N240_TRYCR</name>
<gene>
    <name evidence="3" type="ORF">MOQ_002557</name>
</gene>
<proteinExistence type="predicted"/>
<keyword evidence="1" id="KW-0812">Transmembrane</keyword>
<feature type="signal peptide" evidence="2">
    <location>
        <begin position="1"/>
        <end position="24"/>
    </location>
</feature>
<keyword evidence="1" id="KW-1133">Transmembrane helix</keyword>
<evidence type="ECO:0000256" key="1">
    <source>
        <dbReference type="SAM" id="Phobius"/>
    </source>
</evidence>
<sequence length="688" mass="76887">MPFRFFVSLCVFLVFLLCPVVIHAHASTVPRTEKKYTIHLQPLTEGLGDVGEEPTLVSVAETTSLWLPRGSAEEDDEHLTFNEDLDPFWVHVLRRRRFESLEWSGCGGSWRPDWSVTLDDTNSSISESTRKLIYDLSHHTVCYFSALSACGWTGQEGTDGYVGNKSISFDVEAQGHHQWLAQFVSSLLSSPLSWSRVTPRNIRPVGVLHSVTGRLGAAAGLGNHHWCSYHLAQRDTVCTQHVSAILSGGRSGKGVEEKIPAGIFRAGLVTMQDFFSSSFHHFHFGVSQSELPAENMNEETEIQLLFRMAFVARKGDFDALASHWRRSLPTYSDRLMFFYGSGVNKKLQDAIKSVSSSSHVEGVSGDNEALKGEQRSFRSELAPTAHYYISSVGHDRGTYRLVINSPMTRTNTINADEPHEPGQWNGLRVGDTLDSLLIFPLHVIRPSLYEMHSGPDGSTVLENAFFDDNANALVVLLKTVLTETHINELRRSNNNNNNNNNNTVPYGFVVCEFPFRFGWAALKDMPHDANSHRILPQPVIRVGRRFEKTELKKFADFHSANNNGNKSWSERCLASQCASFASMQIDHQASLERLTDSLFRNYSRSEIGSSCFCYYWLRCSNVAGTTIPAPDPAMVFNVISLGVFFSGVLTAGVSRVTRMMFDKRELQGCSEEGCTLNCSIGVEEKKQK</sequence>